<feature type="compositionally biased region" description="Gly residues" evidence="1">
    <location>
        <begin position="250"/>
        <end position="269"/>
    </location>
</feature>
<accession>A0A4P2Q0K2</accession>
<feature type="compositionally biased region" description="Gly residues" evidence="1">
    <location>
        <begin position="324"/>
        <end position="336"/>
    </location>
</feature>
<feature type="region of interest" description="Disordered" evidence="1">
    <location>
        <begin position="316"/>
        <end position="336"/>
    </location>
</feature>
<name>A0A4P2Q0K2_SORCE</name>
<sequence length="503" mass="48380">MSMGIQLKIDVLAWAGFIAALTATTIGCGADDTFSDEGSACVPSANEERVDAQCGIWVSVKGDDGNAGSPGAPVRTITEAIDRAWPRGKRIYLCAQTFDEAVLVPGGYTLYGGLDCDHDWRWVGDRVKTTLTAPEGEVPLSVNGAVDYTTLEDLHVLARSIDPARTDLAGASSIAVITRAVPMIVKRSTLQAGDAAPGAPGEEVGSERALAGANGNVGNAACTASTVLGGAAVTNTCGTPDDRSDDSRSGSGGTGEITSGGDGDSGGPYGPSNDGAGETETAACTPGKQGAPGIDGIAGRGATGIGLFTLEGYLGIPGEDGTPGEPGQGGGGGGGAKGGAGALMCPFAASAGGAGGGSGGAGGCGGLGGRGGGAGGVSVAIAALSAWTSFEDVVLITGRGGDGGDGSPGQQGGNGGDGGDGGILGKAADLNAACRGGRGGNGGTGGHGGGGLGGHSIAIAYRIWEPSLDRVTITVGEAGIGGRGATAELNGGDGVKAEIYDIE</sequence>
<proteinExistence type="predicted"/>
<feature type="region of interest" description="Disordered" evidence="1">
    <location>
        <begin position="233"/>
        <end position="289"/>
    </location>
</feature>
<dbReference type="SUPFAM" id="SSF51126">
    <property type="entry name" value="Pectin lyase-like"/>
    <property type="match status" value="1"/>
</dbReference>
<evidence type="ECO:0000256" key="1">
    <source>
        <dbReference type="SAM" id="MobiDB-lite"/>
    </source>
</evidence>
<protein>
    <recommendedName>
        <fullName evidence="4">PGRS family protein</fullName>
    </recommendedName>
</protein>
<gene>
    <name evidence="2" type="ORF">SOCEGT47_032410</name>
</gene>
<dbReference type="AlphaFoldDB" id="A0A4P2Q0K2"/>
<dbReference type="Proteomes" id="UP000295781">
    <property type="component" value="Chromosome"/>
</dbReference>
<dbReference type="Gene3D" id="2.160.20.10">
    <property type="entry name" value="Single-stranded right-handed beta-helix, Pectin lyase-like"/>
    <property type="match status" value="1"/>
</dbReference>
<dbReference type="InterPro" id="IPR012334">
    <property type="entry name" value="Pectin_lyas_fold"/>
</dbReference>
<feature type="region of interest" description="Disordered" evidence="1">
    <location>
        <begin position="398"/>
        <end position="421"/>
    </location>
</feature>
<evidence type="ECO:0008006" key="4">
    <source>
        <dbReference type="Google" id="ProtNLM"/>
    </source>
</evidence>
<dbReference type="EMBL" id="CP012670">
    <property type="protein sequence ID" value="AUX22734.1"/>
    <property type="molecule type" value="Genomic_DNA"/>
</dbReference>
<reference evidence="2 3" key="1">
    <citation type="submission" date="2015-09" db="EMBL/GenBank/DDBJ databases">
        <title>Sorangium comparison.</title>
        <authorList>
            <person name="Zaburannyi N."/>
            <person name="Bunk B."/>
            <person name="Overmann J."/>
            <person name="Mueller R."/>
        </authorList>
    </citation>
    <scope>NUCLEOTIDE SEQUENCE [LARGE SCALE GENOMIC DNA]</scope>
    <source>
        <strain evidence="2 3">So ceGT47</strain>
    </source>
</reference>
<evidence type="ECO:0000313" key="2">
    <source>
        <dbReference type="EMBL" id="AUX22734.1"/>
    </source>
</evidence>
<evidence type="ECO:0000313" key="3">
    <source>
        <dbReference type="Proteomes" id="UP000295781"/>
    </source>
</evidence>
<dbReference type="InterPro" id="IPR011050">
    <property type="entry name" value="Pectin_lyase_fold/virulence"/>
</dbReference>
<organism evidence="2 3">
    <name type="scientific">Sorangium cellulosum</name>
    <name type="common">Polyangium cellulosum</name>
    <dbReference type="NCBI Taxonomy" id="56"/>
    <lineage>
        <taxon>Bacteria</taxon>
        <taxon>Pseudomonadati</taxon>
        <taxon>Myxococcota</taxon>
        <taxon>Polyangia</taxon>
        <taxon>Polyangiales</taxon>
        <taxon>Polyangiaceae</taxon>
        <taxon>Sorangium</taxon>
    </lineage>
</organism>